<feature type="binding site" evidence="8">
    <location>
        <begin position="26"/>
        <end position="31"/>
    </location>
    <ligand>
        <name>ATP</name>
        <dbReference type="ChEBI" id="CHEBI:30616"/>
    </ligand>
</feature>
<dbReference type="SMART" id="SM00977">
    <property type="entry name" value="TilS_C"/>
    <property type="match status" value="1"/>
</dbReference>
<dbReference type="EMBL" id="JAGGJQ010000003">
    <property type="protein sequence ID" value="MBP1839677.1"/>
    <property type="molecule type" value="Genomic_DNA"/>
</dbReference>
<dbReference type="NCBIfam" id="TIGR02433">
    <property type="entry name" value="lysidine_TilS_C"/>
    <property type="match status" value="1"/>
</dbReference>
<evidence type="ECO:0000256" key="4">
    <source>
        <dbReference type="ARBA" id="ARBA00022694"/>
    </source>
</evidence>
<dbReference type="Pfam" id="PF01171">
    <property type="entry name" value="ATP_bind_3"/>
    <property type="match status" value="1"/>
</dbReference>
<dbReference type="CDD" id="cd01992">
    <property type="entry name" value="TilS_N"/>
    <property type="match status" value="1"/>
</dbReference>
<dbReference type="PANTHER" id="PTHR43033">
    <property type="entry name" value="TRNA(ILE)-LYSIDINE SYNTHASE-RELATED"/>
    <property type="match status" value="1"/>
</dbReference>
<dbReference type="Proteomes" id="UP001138672">
    <property type="component" value="Unassembled WGS sequence"/>
</dbReference>
<keyword evidence="2 8" id="KW-0963">Cytoplasm</keyword>
<evidence type="ECO:0000256" key="1">
    <source>
        <dbReference type="ARBA" id="ARBA00004496"/>
    </source>
</evidence>
<feature type="domain" description="Lysidine-tRNA(Ile) synthetase C-terminal" evidence="9">
    <location>
        <begin position="363"/>
        <end position="435"/>
    </location>
</feature>
<evidence type="ECO:0000313" key="13">
    <source>
        <dbReference type="Proteomes" id="UP001231587"/>
    </source>
</evidence>
<dbReference type="InterPro" id="IPR014729">
    <property type="entry name" value="Rossmann-like_a/b/a_fold"/>
</dbReference>
<dbReference type="EC" id="6.3.4.19" evidence="8"/>
<dbReference type="InterPro" id="IPR012094">
    <property type="entry name" value="tRNA_Ile_lys_synt"/>
</dbReference>
<evidence type="ECO:0000313" key="12">
    <source>
        <dbReference type="Proteomes" id="UP001138672"/>
    </source>
</evidence>
<dbReference type="InterPro" id="IPR011063">
    <property type="entry name" value="TilS/TtcA_N"/>
</dbReference>
<comment type="catalytic activity">
    <reaction evidence="7 8">
        <text>cytidine(34) in tRNA(Ile2) + L-lysine + ATP = lysidine(34) in tRNA(Ile2) + AMP + diphosphate + H(+)</text>
        <dbReference type="Rhea" id="RHEA:43744"/>
        <dbReference type="Rhea" id="RHEA-COMP:10625"/>
        <dbReference type="Rhea" id="RHEA-COMP:10670"/>
        <dbReference type="ChEBI" id="CHEBI:15378"/>
        <dbReference type="ChEBI" id="CHEBI:30616"/>
        <dbReference type="ChEBI" id="CHEBI:32551"/>
        <dbReference type="ChEBI" id="CHEBI:33019"/>
        <dbReference type="ChEBI" id="CHEBI:82748"/>
        <dbReference type="ChEBI" id="CHEBI:83665"/>
        <dbReference type="ChEBI" id="CHEBI:456215"/>
        <dbReference type="EC" id="6.3.4.19"/>
    </reaction>
</comment>
<keyword evidence="5 8" id="KW-0547">Nucleotide-binding</keyword>
<proteinExistence type="inferred from homology"/>
<keyword evidence="6 8" id="KW-0067">ATP-binding</keyword>
<comment type="subcellular location">
    <subcellularLocation>
        <location evidence="1 8">Cytoplasm</location>
    </subcellularLocation>
</comment>
<dbReference type="Pfam" id="PF11734">
    <property type="entry name" value="TilS_C"/>
    <property type="match status" value="1"/>
</dbReference>
<keyword evidence="13" id="KW-1185">Reference proteome</keyword>
<dbReference type="SUPFAM" id="SSF52402">
    <property type="entry name" value="Adenine nucleotide alpha hydrolases-like"/>
    <property type="match status" value="1"/>
</dbReference>
<dbReference type="GO" id="GO:0005524">
    <property type="term" value="F:ATP binding"/>
    <property type="evidence" value="ECO:0007669"/>
    <property type="project" value="UniProtKB-UniRule"/>
</dbReference>
<gene>
    <name evidence="8" type="primary">tilS</name>
    <name evidence="10" type="ORF">J2Z56_001588</name>
    <name evidence="11" type="ORF">J2Z57_001414</name>
</gene>
<keyword evidence="4 8" id="KW-0819">tRNA processing</keyword>
<comment type="function">
    <text evidence="8">Ligates lysine onto the cytidine present at position 34 of the AUA codon-specific tRNA(Ile) that contains the anticodon CAU, in an ATP-dependent manner. Cytidine is converted to lysidine, thus changing the amino acid specificity of the tRNA from methionine to isoleucine.</text>
</comment>
<comment type="domain">
    <text evidence="8">The N-terminal region contains the highly conserved SGGXDS motif, predicted to be a P-loop motif involved in ATP binding.</text>
</comment>
<evidence type="ECO:0000313" key="11">
    <source>
        <dbReference type="EMBL" id="MDQ0334981.1"/>
    </source>
</evidence>
<sequence length="440" mass="51443">MVNTFKKHINEQLPFLKNKKLILTISGGIDSVVLAYLCHDLKLNVALAHCNFNLRGEESDADEAFLVDLANNLDLELFIESFDTKQYAEDAKLSIQMAARELRYRWFEELVDLLHFDYVLTAHHADDNLETFLINLSRGTGIEGLTGIPEINDYIVRPLLPFSRNEIIDYAQANDIKWREDSSNSSTKYLRNKLRHDVIPVLKEINPQWLQNFKMTQEHLQDSKVLIDDYMTQVYKDVVVFEDDVMKFNVSKLLKYPNPKPYLYALLKSYKFTAWDDIYSLLTAQSGKQVFSATHRLLKNRDFLILSINDDQEEVLESHFEIYEDLNPIKTTFGTLIFETVSELENAPNNTIFIDKDVLKFPLIIRKWEQGDYFFPLGMRGKKKLSKYFKDEKLSLLEKEQVWVVCSNNQIVWVINRRSDNRFKVTADTTQILKITCKSF</sequence>
<dbReference type="GO" id="GO:0006400">
    <property type="term" value="P:tRNA modification"/>
    <property type="evidence" value="ECO:0007669"/>
    <property type="project" value="UniProtKB-UniRule"/>
</dbReference>
<evidence type="ECO:0000256" key="5">
    <source>
        <dbReference type="ARBA" id="ARBA00022741"/>
    </source>
</evidence>
<dbReference type="Gene3D" id="3.40.50.620">
    <property type="entry name" value="HUPs"/>
    <property type="match status" value="1"/>
</dbReference>
<dbReference type="GO" id="GO:0005737">
    <property type="term" value="C:cytoplasm"/>
    <property type="evidence" value="ECO:0007669"/>
    <property type="project" value="UniProtKB-SubCell"/>
</dbReference>
<evidence type="ECO:0000256" key="3">
    <source>
        <dbReference type="ARBA" id="ARBA00022598"/>
    </source>
</evidence>
<dbReference type="HAMAP" id="MF_01161">
    <property type="entry name" value="tRNA_Ile_lys_synt"/>
    <property type="match status" value="1"/>
</dbReference>
<name>A0A9X0YIZ7_9FLAO</name>
<accession>A0A9X0YIZ7</accession>
<keyword evidence="3 8" id="KW-0436">Ligase</keyword>
<reference evidence="10" key="1">
    <citation type="submission" date="2021-03" db="EMBL/GenBank/DDBJ databases">
        <title>Genomic Encyclopedia of Type Strains, Phase IV (KMG-IV): sequencing the most valuable type-strain genomes for metagenomic binning, comparative biology and taxonomic classification.</title>
        <authorList>
            <person name="Goeker M."/>
        </authorList>
    </citation>
    <scope>NUCLEOTIDE SEQUENCE</scope>
    <source>
        <strain evidence="10">DSM 15523</strain>
        <strain evidence="11 13">DSM 16476</strain>
    </source>
</reference>
<evidence type="ECO:0000256" key="8">
    <source>
        <dbReference type="HAMAP-Rule" id="MF_01161"/>
    </source>
</evidence>
<dbReference type="AlphaFoldDB" id="A0A9X0YIZ7"/>
<evidence type="ECO:0000313" key="10">
    <source>
        <dbReference type="EMBL" id="MBP1839677.1"/>
    </source>
</evidence>
<protein>
    <recommendedName>
        <fullName evidence="8">tRNA(Ile)-lysidine synthase</fullName>
        <ecNumber evidence="8">6.3.4.19</ecNumber>
    </recommendedName>
    <alternativeName>
        <fullName evidence="8">tRNA(Ile)-2-lysyl-cytidine synthase</fullName>
    </alternativeName>
    <alternativeName>
        <fullName evidence="8">tRNA(Ile)-lysidine synthetase</fullName>
    </alternativeName>
</protein>
<evidence type="ECO:0000256" key="6">
    <source>
        <dbReference type="ARBA" id="ARBA00022840"/>
    </source>
</evidence>
<organism evidence="10 12">
    <name type="scientific">Formosa algae</name>
    <dbReference type="NCBI Taxonomy" id="225843"/>
    <lineage>
        <taxon>Bacteria</taxon>
        <taxon>Pseudomonadati</taxon>
        <taxon>Bacteroidota</taxon>
        <taxon>Flavobacteriia</taxon>
        <taxon>Flavobacteriales</taxon>
        <taxon>Flavobacteriaceae</taxon>
        <taxon>Formosa</taxon>
    </lineage>
</organism>
<dbReference type="EMBL" id="JAUSUU010000003">
    <property type="protein sequence ID" value="MDQ0334981.1"/>
    <property type="molecule type" value="Genomic_DNA"/>
</dbReference>
<evidence type="ECO:0000256" key="7">
    <source>
        <dbReference type="ARBA" id="ARBA00048539"/>
    </source>
</evidence>
<dbReference type="NCBIfam" id="TIGR02432">
    <property type="entry name" value="lysidine_TilS_N"/>
    <property type="match status" value="1"/>
</dbReference>
<dbReference type="InterPro" id="IPR012796">
    <property type="entry name" value="Lysidine-tRNA-synth_C"/>
</dbReference>
<dbReference type="RefSeq" id="WP_057779079.1">
    <property type="nucleotide sequence ID" value="NZ_JAGGJQ010000003.1"/>
</dbReference>
<comment type="similarity">
    <text evidence="8">Belongs to the tRNA(Ile)-lysidine synthase family.</text>
</comment>
<evidence type="ECO:0000259" key="9">
    <source>
        <dbReference type="SMART" id="SM00977"/>
    </source>
</evidence>
<evidence type="ECO:0000256" key="2">
    <source>
        <dbReference type="ARBA" id="ARBA00022490"/>
    </source>
</evidence>
<dbReference type="InterPro" id="IPR012795">
    <property type="entry name" value="tRNA_Ile_lys_synt_N"/>
</dbReference>
<dbReference type="OrthoDB" id="9807403at2"/>
<dbReference type="SUPFAM" id="SSF56037">
    <property type="entry name" value="PheT/TilS domain"/>
    <property type="match status" value="1"/>
</dbReference>
<comment type="caution">
    <text evidence="10">The sequence shown here is derived from an EMBL/GenBank/DDBJ whole genome shotgun (WGS) entry which is preliminary data.</text>
</comment>
<dbReference type="Proteomes" id="UP001231587">
    <property type="component" value="Unassembled WGS sequence"/>
</dbReference>
<dbReference type="GO" id="GO:0032267">
    <property type="term" value="F:tRNA(Ile)-lysidine synthase activity"/>
    <property type="evidence" value="ECO:0007669"/>
    <property type="project" value="UniProtKB-EC"/>
</dbReference>
<dbReference type="PANTHER" id="PTHR43033:SF1">
    <property type="entry name" value="TRNA(ILE)-LYSIDINE SYNTHASE-RELATED"/>
    <property type="match status" value="1"/>
</dbReference>